<dbReference type="RefSeq" id="WP_248145647.1">
    <property type="nucleotide sequence ID" value="NZ_BAAAOF010000002.1"/>
</dbReference>
<gene>
    <name evidence="3" type="ORF">GCM10009775_07840</name>
</gene>
<sequence>MNGVPNYARRFEGKSVLVLGGGIARSGEHSNGSAAAVAYAREGAHVAVVDLVETAAMEVVRLIESAGGRGVAIRADAGEEASVREAVQSTVDAFGRIDVLHNNVGFPLMGLPPELALEDWDRSFSVNVGSVFLSSKYVLPIMVAQHSGAIVNISSLASLRETGYPYPAYSASKAAVNQLTVSLALQYARSGIRVNAVAPGIIHSPLIYRDISAQYDSVEEMVRARDEMTPNGKMGTPWDVAEASLFLASDAAAFINGVILPVDGGQHMRVS</sequence>
<organism evidence="3 4">
    <name type="scientific">Microbacterium aoyamense</name>
    <dbReference type="NCBI Taxonomy" id="344166"/>
    <lineage>
        <taxon>Bacteria</taxon>
        <taxon>Bacillati</taxon>
        <taxon>Actinomycetota</taxon>
        <taxon>Actinomycetes</taxon>
        <taxon>Micrococcales</taxon>
        <taxon>Microbacteriaceae</taxon>
        <taxon>Microbacterium</taxon>
    </lineage>
</organism>
<comment type="caution">
    <text evidence="3">The sequence shown here is derived from an EMBL/GenBank/DDBJ whole genome shotgun (WGS) entry which is preliminary data.</text>
</comment>
<dbReference type="InterPro" id="IPR020904">
    <property type="entry name" value="Sc_DH/Rdtase_CS"/>
</dbReference>
<accession>A0ABN2PCU9</accession>
<evidence type="ECO:0000256" key="1">
    <source>
        <dbReference type="ARBA" id="ARBA00006484"/>
    </source>
</evidence>
<keyword evidence="4" id="KW-1185">Reference proteome</keyword>
<dbReference type="Pfam" id="PF13561">
    <property type="entry name" value="adh_short_C2"/>
    <property type="match status" value="1"/>
</dbReference>
<dbReference type="PRINTS" id="PR00081">
    <property type="entry name" value="GDHRDH"/>
</dbReference>
<dbReference type="EMBL" id="BAAAOF010000002">
    <property type="protein sequence ID" value="GAA1917773.1"/>
    <property type="molecule type" value="Genomic_DNA"/>
</dbReference>
<dbReference type="InterPro" id="IPR002347">
    <property type="entry name" value="SDR_fam"/>
</dbReference>
<name>A0ABN2PCU9_9MICO</name>
<dbReference type="SUPFAM" id="SSF51735">
    <property type="entry name" value="NAD(P)-binding Rossmann-fold domains"/>
    <property type="match status" value="1"/>
</dbReference>
<dbReference type="PANTHER" id="PTHR24321">
    <property type="entry name" value="DEHYDROGENASES, SHORT CHAIN"/>
    <property type="match status" value="1"/>
</dbReference>
<dbReference type="Proteomes" id="UP001501343">
    <property type="component" value="Unassembled WGS sequence"/>
</dbReference>
<dbReference type="Gene3D" id="3.40.50.720">
    <property type="entry name" value="NAD(P)-binding Rossmann-like Domain"/>
    <property type="match status" value="1"/>
</dbReference>
<proteinExistence type="inferred from homology"/>
<dbReference type="PRINTS" id="PR00080">
    <property type="entry name" value="SDRFAMILY"/>
</dbReference>
<dbReference type="PROSITE" id="PS00061">
    <property type="entry name" value="ADH_SHORT"/>
    <property type="match status" value="1"/>
</dbReference>
<evidence type="ECO:0000313" key="4">
    <source>
        <dbReference type="Proteomes" id="UP001501343"/>
    </source>
</evidence>
<dbReference type="InterPro" id="IPR036291">
    <property type="entry name" value="NAD(P)-bd_dom_sf"/>
</dbReference>
<protein>
    <submittedName>
        <fullName evidence="3">SDR family oxidoreductase</fullName>
    </submittedName>
</protein>
<evidence type="ECO:0000256" key="2">
    <source>
        <dbReference type="ARBA" id="ARBA00023002"/>
    </source>
</evidence>
<dbReference type="CDD" id="cd05233">
    <property type="entry name" value="SDR_c"/>
    <property type="match status" value="1"/>
</dbReference>
<comment type="similarity">
    <text evidence="1">Belongs to the short-chain dehydrogenases/reductases (SDR) family.</text>
</comment>
<keyword evidence="2" id="KW-0560">Oxidoreductase</keyword>
<evidence type="ECO:0000313" key="3">
    <source>
        <dbReference type="EMBL" id="GAA1917773.1"/>
    </source>
</evidence>
<dbReference type="PANTHER" id="PTHR24321:SF15">
    <property type="entry name" value="OXIDOREDUCTASE UCPA"/>
    <property type="match status" value="1"/>
</dbReference>
<reference evidence="3 4" key="1">
    <citation type="journal article" date="2019" name="Int. J. Syst. Evol. Microbiol.">
        <title>The Global Catalogue of Microorganisms (GCM) 10K type strain sequencing project: providing services to taxonomists for standard genome sequencing and annotation.</title>
        <authorList>
            <consortium name="The Broad Institute Genomics Platform"/>
            <consortium name="The Broad Institute Genome Sequencing Center for Infectious Disease"/>
            <person name="Wu L."/>
            <person name="Ma J."/>
        </authorList>
    </citation>
    <scope>NUCLEOTIDE SEQUENCE [LARGE SCALE GENOMIC DNA]</scope>
    <source>
        <strain evidence="3 4">JCM 14900</strain>
    </source>
</reference>